<dbReference type="PROSITE" id="PS00743">
    <property type="entry name" value="BETA_LACTAMASE_B_1"/>
    <property type="match status" value="1"/>
</dbReference>
<evidence type="ECO:0000256" key="4">
    <source>
        <dbReference type="ARBA" id="ARBA00005250"/>
    </source>
</evidence>
<dbReference type="EMBL" id="FQZS01000004">
    <property type="protein sequence ID" value="SHI52357.1"/>
    <property type="molecule type" value="Genomic_DNA"/>
</dbReference>
<dbReference type="PANTHER" id="PTHR42951:SF14">
    <property type="entry name" value="METALLO-BETA-LACTAMASE SUPERFAMILY PROTEIN"/>
    <property type="match status" value="1"/>
</dbReference>
<dbReference type="InterPro" id="IPR001018">
    <property type="entry name" value="Beta-lactamase_class-B_CS"/>
</dbReference>
<keyword evidence="9" id="KW-0378">Hydrolase</keyword>
<evidence type="ECO:0000256" key="2">
    <source>
        <dbReference type="ARBA" id="ARBA00001947"/>
    </source>
</evidence>
<dbReference type="GO" id="GO:0008270">
    <property type="term" value="F:zinc ion binding"/>
    <property type="evidence" value="ECO:0007669"/>
    <property type="project" value="InterPro"/>
</dbReference>
<dbReference type="InterPro" id="IPR036866">
    <property type="entry name" value="RibonucZ/Hydroxyglut_hydro"/>
</dbReference>
<comment type="similarity">
    <text evidence="4">Belongs to the metallo-beta-lactamase superfamily. Class-B beta-lactamase family.</text>
</comment>
<dbReference type="Proteomes" id="UP000184442">
    <property type="component" value="Unassembled WGS sequence"/>
</dbReference>
<evidence type="ECO:0000256" key="8">
    <source>
        <dbReference type="ARBA" id="ARBA00022764"/>
    </source>
</evidence>
<evidence type="ECO:0000313" key="13">
    <source>
        <dbReference type="EMBL" id="SHI52357.1"/>
    </source>
</evidence>
<dbReference type="EC" id="3.5.2.6" evidence="5"/>
<evidence type="ECO:0000256" key="9">
    <source>
        <dbReference type="ARBA" id="ARBA00022801"/>
    </source>
</evidence>
<evidence type="ECO:0000256" key="11">
    <source>
        <dbReference type="ARBA" id="ARBA00023251"/>
    </source>
</evidence>
<evidence type="ECO:0000313" key="14">
    <source>
        <dbReference type="Proteomes" id="UP000184442"/>
    </source>
</evidence>
<protein>
    <recommendedName>
        <fullName evidence="5">beta-lactamase</fullName>
        <ecNumber evidence="5">3.5.2.6</ecNumber>
    </recommendedName>
</protein>
<dbReference type="GO" id="GO:0046677">
    <property type="term" value="P:response to antibiotic"/>
    <property type="evidence" value="ECO:0007669"/>
    <property type="project" value="UniProtKB-KW"/>
</dbReference>
<dbReference type="Gene3D" id="3.60.15.10">
    <property type="entry name" value="Ribonuclease Z/Hydroxyacylglutathione hydrolase-like"/>
    <property type="match status" value="1"/>
</dbReference>
<evidence type="ECO:0000256" key="1">
    <source>
        <dbReference type="ARBA" id="ARBA00001526"/>
    </source>
</evidence>
<dbReference type="AlphaFoldDB" id="A0A1M6BUM8"/>
<evidence type="ECO:0000259" key="12">
    <source>
        <dbReference type="SMART" id="SM00849"/>
    </source>
</evidence>
<comment type="subcellular location">
    <subcellularLocation>
        <location evidence="3">Periplasm</location>
    </subcellularLocation>
</comment>
<organism evidence="13 14">
    <name type="scientific">Lutispora thermophila DSM 19022</name>
    <dbReference type="NCBI Taxonomy" id="1122184"/>
    <lineage>
        <taxon>Bacteria</taxon>
        <taxon>Bacillati</taxon>
        <taxon>Bacillota</taxon>
        <taxon>Clostridia</taxon>
        <taxon>Lutisporales</taxon>
        <taxon>Lutisporaceae</taxon>
        <taxon>Lutispora</taxon>
    </lineage>
</organism>
<keyword evidence="6" id="KW-0479">Metal-binding</keyword>
<dbReference type="Pfam" id="PF00753">
    <property type="entry name" value="Lactamase_B"/>
    <property type="match status" value="1"/>
</dbReference>
<comment type="cofactor">
    <cofactor evidence="2">
        <name>Zn(2+)</name>
        <dbReference type="ChEBI" id="CHEBI:29105"/>
    </cofactor>
</comment>
<dbReference type="GO" id="GO:0042597">
    <property type="term" value="C:periplasmic space"/>
    <property type="evidence" value="ECO:0007669"/>
    <property type="project" value="UniProtKB-SubCell"/>
</dbReference>
<name>A0A1M6BUM8_9FIRM</name>
<reference evidence="13 14" key="1">
    <citation type="submission" date="2016-11" db="EMBL/GenBank/DDBJ databases">
        <authorList>
            <person name="Jaros S."/>
            <person name="Januszkiewicz K."/>
            <person name="Wedrychowicz H."/>
        </authorList>
    </citation>
    <scope>NUCLEOTIDE SEQUENCE [LARGE SCALE GENOMIC DNA]</scope>
    <source>
        <strain evidence="13 14">DSM 19022</strain>
    </source>
</reference>
<keyword evidence="14" id="KW-1185">Reference proteome</keyword>
<evidence type="ECO:0000256" key="10">
    <source>
        <dbReference type="ARBA" id="ARBA00022833"/>
    </source>
</evidence>
<sequence length="297" mass="33534">MPQSIIKLKGSTYYINSAVNIGLISDSEGKTIIVDTGLDDDMGRKILKLMGEQNLMPSAIINTHSHADHCGGNNFIAKRTGIPVFASKFERQLIECPIIEPFYLFSANPLKDMKNKFLMAKESTVNHTIEEGENEIQGVKLNIVSLSGHSPGMIGIASEDGVLFAGDAFFSEYILDKHGLPYYTDIKNTLNTLEYLKSLQYDYFVPSHGDVLEDPMPTIEANMKKIYEITDNILNYCSEPRSREEITAYLVERYKVKLNISQYYLTLSTVSAYLSYMTDEQMIKADILHNNVKWIRG</sequence>
<dbReference type="PANTHER" id="PTHR42951">
    <property type="entry name" value="METALLO-BETA-LACTAMASE DOMAIN-CONTAINING"/>
    <property type="match status" value="1"/>
</dbReference>
<dbReference type="SUPFAM" id="SSF56281">
    <property type="entry name" value="Metallo-hydrolase/oxidoreductase"/>
    <property type="match status" value="1"/>
</dbReference>
<evidence type="ECO:0000256" key="7">
    <source>
        <dbReference type="ARBA" id="ARBA00022729"/>
    </source>
</evidence>
<dbReference type="GO" id="GO:0017001">
    <property type="term" value="P:antibiotic catabolic process"/>
    <property type="evidence" value="ECO:0007669"/>
    <property type="project" value="InterPro"/>
</dbReference>
<dbReference type="InterPro" id="IPR001279">
    <property type="entry name" value="Metallo-B-lactamas"/>
</dbReference>
<keyword evidence="7" id="KW-0732">Signal</keyword>
<dbReference type="SMART" id="SM00849">
    <property type="entry name" value="Lactamase_B"/>
    <property type="match status" value="1"/>
</dbReference>
<evidence type="ECO:0000256" key="5">
    <source>
        <dbReference type="ARBA" id="ARBA00012865"/>
    </source>
</evidence>
<evidence type="ECO:0000256" key="3">
    <source>
        <dbReference type="ARBA" id="ARBA00004418"/>
    </source>
</evidence>
<gene>
    <name evidence="13" type="ORF">SAMN02745176_00540</name>
</gene>
<dbReference type="RefSeq" id="WP_073024261.1">
    <property type="nucleotide sequence ID" value="NZ_FQZS01000004.1"/>
</dbReference>
<dbReference type="GO" id="GO:0008800">
    <property type="term" value="F:beta-lactamase activity"/>
    <property type="evidence" value="ECO:0007669"/>
    <property type="project" value="UniProtKB-EC"/>
</dbReference>
<comment type="catalytic activity">
    <reaction evidence="1">
        <text>a beta-lactam + H2O = a substituted beta-amino acid</text>
        <dbReference type="Rhea" id="RHEA:20401"/>
        <dbReference type="ChEBI" id="CHEBI:15377"/>
        <dbReference type="ChEBI" id="CHEBI:35627"/>
        <dbReference type="ChEBI" id="CHEBI:140347"/>
        <dbReference type="EC" id="3.5.2.6"/>
    </reaction>
</comment>
<keyword evidence="8" id="KW-0574">Periplasm</keyword>
<dbReference type="CDD" id="cd07743">
    <property type="entry name" value="metallo-hydrolase-like_MBL-fold"/>
    <property type="match status" value="1"/>
</dbReference>
<dbReference type="STRING" id="1122184.SAMN02745176_00540"/>
<dbReference type="InterPro" id="IPR050855">
    <property type="entry name" value="NDM-1-like"/>
</dbReference>
<accession>A0A1M6BUM8</accession>
<keyword evidence="11" id="KW-0046">Antibiotic resistance</keyword>
<feature type="domain" description="Metallo-beta-lactamase" evidence="12">
    <location>
        <begin position="18"/>
        <end position="208"/>
    </location>
</feature>
<keyword evidence="10" id="KW-0862">Zinc</keyword>
<proteinExistence type="inferred from homology"/>
<evidence type="ECO:0000256" key="6">
    <source>
        <dbReference type="ARBA" id="ARBA00022723"/>
    </source>
</evidence>